<evidence type="ECO:0000256" key="1">
    <source>
        <dbReference type="SAM" id="SignalP"/>
    </source>
</evidence>
<dbReference type="GO" id="GO:0008235">
    <property type="term" value="F:metalloexopeptidase activity"/>
    <property type="evidence" value="ECO:0007669"/>
    <property type="project" value="InterPro"/>
</dbReference>
<protein>
    <submittedName>
        <fullName evidence="3">Peptidase M20</fullName>
    </submittedName>
</protein>
<dbReference type="AlphaFoldDB" id="A0A2T4DVV1"/>
<evidence type="ECO:0000259" key="2">
    <source>
        <dbReference type="Pfam" id="PF04389"/>
    </source>
</evidence>
<comment type="caution">
    <text evidence="3">The sequence shown here is derived from an EMBL/GenBank/DDBJ whole genome shotgun (WGS) entry which is preliminary data.</text>
</comment>
<dbReference type="InterPro" id="IPR045175">
    <property type="entry name" value="M28_fam"/>
</dbReference>
<feature type="chain" id="PRO_5015512320" evidence="1">
    <location>
        <begin position="25"/>
        <end position="316"/>
    </location>
</feature>
<feature type="signal peptide" evidence="1">
    <location>
        <begin position="1"/>
        <end position="24"/>
    </location>
</feature>
<evidence type="ECO:0000313" key="3">
    <source>
        <dbReference type="EMBL" id="PTB97930.1"/>
    </source>
</evidence>
<dbReference type="Gene3D" id="3.40.630.10">
    <property type="entry name" value="Zn peptidases"/>
    <property type="match status" value="1"/>
</dbReference>
<dbReference type="PANTHER" id="PTHR12147:SF26">
    <property type="entry name" value="PEPTIDASE M28 DOMAIN-CONTAINING PROTEIN"/>
    <property type="match status" value="1"/>
</dbReference>
<dbReference type="SUPFAM" id="SSF53187">
    <property type="entry name" value="Zn-dependent exopeptidases"/>
    <property type="match status" value="1"/>
</dbReference>
<proteinExistence type="predicted"/>
<dbReference type="InterPro" id="IPR007484">
    <property type="entry name" value="Peptidase_M28"/>
</dbReference>
<evidence type="ECO:0000313" key="4">
    <source>
        <dbReference type="Proteomes" id="UP000240608"/>
    </source>
</evidence>
<feature type="domain" description="Peptidase M28" evidence="2">
    <location>
        <begin position="103"/>
        <end position="288"/>
    </location>
</feature>
<gene>
    <name evidence="3" type="ORF">C9994_00460</name>
</gene>
<sequence length="316" mass="35261">MKKTFTSTNFLLLLLFFGSVHLKAQETSEPIFPDSAQVMQELFQLSADSMQGRKTGTAGGELARNYLINKLQNIGVPAYVPGYTQEFDYLINKKTGERRKGVNVLGYVEGFSNQETIVISAHYDHVGMKDSTTIYNGADDNASGTVALLALARYFTTNQPDNNIIFAFFDGEEDGLQGAKHFMQSVVVDSSFIKLNINMDMVGRGDKNEIYAVGTYFHPELKLYVKEAAKGKSIKVLFGRDDPSKKLNWINSSDHAPFHKAGVPFIYFGVDDHADYHKPTDTAEKIKAVFYLETIAMIKDTVKHLDANLRDINVGK</sequence>
<dbReference type="GO" id="GO:0006508">
    <property type="term" value="P:proteolysis"/>
    <property type="evidence" value="ECO:0007669"/>
    <property type="project" value="InterPro"/>
</dbReference>
<accession>A0A2T4DVV1</accession>
<dbReference type="Pfam" id="PF04389">
    <property type="entry name" value="Peptidase_M28"/>
    <property type="match status" value="1"/>
</dbReference>
<dbReference type="EMBL" id="PYVU01000002">
    <property type="protein sequence ID" value="PTB97930.1"/>
    <property type="molecule type" value="Genomic_DNA"/>
</dbReference>
<organism evidence="3 4">
    <name type="scientific">Marivirga lumbricoides</name>
    <dbReference type="NCBI Taxonomy" id="1046115"/>
    <lineage>
        <taxon>Bacteria</taxon>
        <taxon>Pseudomonadati</taxon>
        <taxon>Bacteroidota</taxon>
        <taxon>Cytophagia</taxon>
        <taxon>Cytophagales</taxon>
        <taxon>Marivirgaceae</taxon>
        <taxon>Marivirga</taxon>
    </lineage>
</organism>
<reference evidence="3 4" key="1">
    <citation type="submission" date="2018-03" db="EMBL/GenBank/DDBJ databases">
        <title>Cross-interface Injection: A General Nanoliter Liquid Handling Method Applied to Single Cells Genome Amplification Automated Nanoliter Liquid Handling Applied to Single Cell Multiple Displacement Amplification.</title>
        <authorList>
            <person name="Yun J."/>
            <person name="Xu P."/>
            <person name="Xu J."/>
            <person name="Dai X."/>
            <person name="Wang Y."/>
            <person name="Zheng X."/>
            <person name="Cao C."/>
            <person name="Yi Q."/>
            <person name="Zhu Y."/>
            <person name="Wang L."/>
            <person name="Dong Z."/>
            <person name="Huang Y."/>
            <person name="Huang L."/>
            <person name="Du W."/>
        </authorList>
    </citation>
    <scope>NUCLEOTIDE SEQUENCE [LARGE SCALE GENOMIC DNA]</scope>
    <source>
        <strain evidence="3 4">Z-D1-2</strain>
    </source>
</reference>
<dbReference type="PANTHER" id="PTHR12147">
    <property type="entry name" value="METALLOPEPTIDASE M28 FAMILY MEMBER"/>
    <property type="match status" value="1"/>
</dbReference>
<dbReference type="Proteomes" id="UP000240608">
    <property type="component" value="Unassembled WGS sequence"/>
</dbReference>
<keyword evidence="1" id="KW-0732">Signal</keyword>
<name>A0A2T4DVV1_9BACT</name>